<dbReference type="Proteomes" id="UP000532273">
    <property type="component" value="Unassembled WGS sequence"/>
</dbReference>
<evidence type="ECO:0000313" key="4">
    <source>
        <dbReference type="Proteomes" id="UP000532273"/>
    </source>
</evidence>
<reference evidence="2" key="4">
    <citation type="submission" date="2024-05" db="EMBL/GenBank/DDBJ databases">
        <authorList>
            <person name="Sun Q."/>
            <person name="Zhou Y."/>
        </authorList>
    </citation>
    <scope>NUCLEOTIDE SEQUENCE</scope>
    <source>
        <strain evidence="2">CGMCC 1.15287</strain>
    </source>
</reference>
<dbReference type="InterPro" id="IPR001387">
    <property type="entry name" value="Cro/C1-type_HTH"/>
</dbReference>
<dbReference type="EMBL" id="BMHZ01000002">
    <property type="protein sequence ID" value="GGH02789.1"/>
    <property type="molecule type" value="Genomic_DNA"/>
</dbReference>
<evidence type="ECO:0000313" key="5">
    <source>
        <dbReference type="Proteomes" id="UP000642938"/>
    </source>
</evidence>
<dbReference type="RefSeq" id="WP_183759875.1">
    <property type="nucleotide sequence ID" value="NZ_BMHZ01000002.1"/>
</dbReference>
<feature type="domain" description="HTH cro/C1-type" evidence="1">
    <location>
        <begin position="27"/>
        <end position="49"/>
    </location>
</feature>
<organism evidence="3 4">
    <name type="scientific">Pedobacter zeae</name>
    <dbReference type="NCBI Taxonomy" id="1737356"/>
    <lineage>
        <taxon>Bacteria</taxon>
        <taxon>Pseudomonadati</taxon>
        <taxon>Bacteroidota</taxon>
        <taxon>Sphingobacteriia</taxon>
        <taxon>Sphingobacteriales</taxon>
        <taxon>Sphingobacteriaceae</taxon>
        <taxon>Pedobacter</taxon>
    </lineage>
</organism>
<name>A0A7W6P562_9SPHI</name>
<accession>A0A7W6P562</accession>
<dbReference type="AlphaFoldDB" id="A0A7W6P562"/>
<keyword evidence="5" id="KW-1185">Reference proteome</keyword>
<proteinExistence type="predicted"/>
<reference evidence="5" key="2">
    <citation type="journal article" date="2019" name="Int. J. Syst. Evol. Microbiol.">
        <title>The Global Catalogue of Microorganisms (GCM) 10K type strain sequencing project: providing services to taxonomists for standard genome sequencing and annotation.</title>
        <authorList>
            <consortium name="The Broad Institute Genomics Platform"/>
            <consortium name="The Broad Institute Genome Sequencing Center for Infectious Disease"/>
            <person name="Wu L."/>
            <person name="Ma J."/>
        </authorList>
    </citation>
    <scope>NUCLEOTIDE SEQUENCE [LARGE SCALE GENOMIC DNA]</scope>
    <source>
        <strain evidence="5">CGMCC 1.15287</strain>
    </source>
</reference>
<sequence length="152" mass="17935">MAKKKQKTSAEITAIKEWAKGLYINEKLTQKEIAERTEMSTNTISKWVNEGNWDAGRKSILMTWEEQLRNMVNELEKLNQDISNNGRGYADKEQAYIRDTLVQNINKLKTDVTVEEIWNVYRKAMEYWRPIDLDIAKQLTEFFDPFIKANIK</sequence>
<dbReference type="PROSITE" id="PS50943">
    <property type="entry name" value="HTH_CROC1"/>
    <property type="match status" value="1"/>
</dbReference>
<protein>
    <submittedName>
        <fullName evidence="3">Transcriptional regulator with XRE-family HTH domain</fullName>
    </submittedName>
</protein>
<dbReference type="EMBL" id="JACIEF010000001">
    <property type="protein sequence ID" value="MBB4106626.1"/>
    <property type="molecule type" value="Genomic_DNA"/>
</dbReference>
<dbReference type="CDD" id="cd00093">
    <property type="entry name" value="HTH_XRE"/>
    <property type="match status" value="1"/>
</dbReference>
<gene>
    <name evidence="2" type="ORF">GCM10007422_17460</name>
    <name evidence="3" type="ORF">GGQ60_000586</name>
</gene>
<evidence type="ECO:0000313" key="3">
    <source>
        <dbReference type="EMBL" id="MBB4106626.1"/>
    </source>
</evidence>
<reference evidence="2" key="1">
    <citation type="journal article" date="2014" name="Int. J. Syst. Evol. Microbiol.">
        <title>Complete genome of a new Firmicutes species belonging to the dominant human colonic microbiota ('Ruminococcus bicirculans') reveals two chromosomes and a selective capacity to utilize plant glucans.</title>
        <authorList>
            <consortium name="NISC Comparative Sequencing Program"/>
            <person name="Wegmann U."/>
            <person name="Louis P."/>
            <person name="Goesmann A."/>
            <person name="Henrissat B."/>
            <person name="Duncan S.H."/>
            <person name="Flint H.J."/>
        </authorList>
    </citation>
    <scope>NUCLEOTIDE SEQUENCE</scope>
    <source>
        <strain evidence="2">CGMCC 1.15287</strain>
    </source>
</reference>
<reference evidence="3 4" key="3">
    <citation type="submission" date="2020-08" db="EMBL/GenBank/DDBJ databases">
        <title>Genomic Encyclopedia of Type Strains, Phase IV (KMG-IV): sequencing the most valuable type-strain genomes for metagenomic binning, comparative biology and taxonomic classification.</title>
        <authorList>
            <person name="Goeker M."/>
        </authorList>
    </citation>
    <scope>NUCLEOTIDE SEQUENCE [LARGE SCALE GENOMIC DNA]</scope>
    <source>
        <strain evidence="3 4">DSM 100774</strain>
    </source>
</reference>
<dbReference type="Proteomes" id="UP000642938">
    <property type="component" value="Unassembled WGS sequence"/>
</dbReference>
<dbReference type="Gene3D" id="1.10.10.60">
    <property type="entry name" value="Homeodomain-like"/>
    <property type="match status" value="1"/>
</dbReference>
<evidence type="ECO:0000313" key="2">
    <source>
        <dbReference type="EMBL" id="GGH02789.1"/>
    </source>
</evidence>
<comment type="caution">
    <text evidence="3">The sequence shown here is derived from an EMBL/GenBank/DDBJ whole genome shotgun (WGS) entry which is preliminary data.</text>
</comment>
<evidence type="ECO:0000259" key="1">
    <source>
        <dbReference type="PROSITE" id="PS50943"/>
    </source>
</evidence>